<feature type="binding site" evidence="13">
    <location>
        <position position="517"/>
    </location>
    <ligand>
        <name>ATP</name>
        <dbReference type="ChEBI" id="CHEBI:30616"/>
    </ligand>
</feature>
<feature type="binding site" evidence="13">
    <location>
        <position position="860"/>
    </location>
    <ligand>
        <name>ATP</name>
        <dbReference type="ChEBI" id="CHEBI:30616"/>
    </ligand>
</feature>
<feature type="region of interest" description="Disordered" evidence="16">
    <location>
        <begin position="1"/>
        <end position="35"/>
    </location>
</feature>
<dbReference type="InterPro" id="IPR001757">
    <property type="entry name" value="P_typ_ATPase"/>
</dbReference>
<dbReference type="GO" id="GO:0005524">
    <property type="term" value="F:ATP binding"/>
    <property type="evidence" value="ECO:0007669"/>
    <property type="project" value="UniProtKB-UniRule"/>
</dbReference>
<evidence type="ECO:0000256" key="4">
    <source>
        <dbReference type="ARBA" id="ARBA00022723"/>
    </source>
</evidence>
<feature type="domain" description="P-type ATPase C-terminal" evidence="18">
    <location>
        <begin position="1123"/>
        <end position="1215"/>
    </location>
</feature>
<evidence type="ECO:0000256" key="3">
    <source>
        <dbReference type="ARBA" id="ARBA00022692"/>
    </source>
</evidence>
<dbReference type="PRINTS" id="PR00119">
    <property type="entry name" value="CATATPASE"/>
</dbReference>
<accession>A0A4D9D0J2</accession>
<dbReference type="NCBIfam" id="TIGR01494">
    <property type="entry name" value="ATPase_P-type"/>
    <property type="match status" value="1"/>
</dbReference>
<organism evidence="19 20">
    <name type="scientific">Nannochloropsis salina CCMP1776</name>
    <dbReference type="NCBI Taxonomy" id="1027361"/>
    <lineage>
        <taxon>Eukaryota</taxon>
        <taxon>Sar</taxon>
        <taxon>Stramenopiles</taxon>
        <taxon>Ochrophyta</taxon>
        <taxon>Eustigmatophyceae</taxon>
        <taxon>Eustigmatales</taxon>
        <taxon>Monodopsidaceae</taxon>
        <taxon>Microchloropsis</taxon>
        <taxon>Microchloropsis salina</taxon>
    </lineage>
</organism>
<dbReference type="InterPro" id="IPR006539">
    <property type="entry name" value="P-type_ATPase_IV"/>
</dbReference>
<dbReference type="InterPro" id="IPR008250">
    <property type="entry name" value="ATPase_P-typ_transduc_dom_A_sf"/>
</dbReference>
<evidence type="ECO:0000259" key="18">
    <source>
        <dbReference type="Pfam" id="PF16212"/>
    </source>
</evidence>
<dbReference type="PANTHER" id="PTHR24092">
    <property type="entry name" value="PROBABLE PHOSPHOLIPID-TRANSPORTING ATPASE"/>
    <property type="match status" value="1"/>
</dbReference>
<comment type="caution">
    <text evidence="19">The sequence shown here is derived from an EMBL/GenBank/DDBJ whole genome shotgun (WGS) entry which is preliminary data.</text>
</comment>
<evidence type="ECO:0000256" key="6">
    <source>
        <dbReference type="ARBA" id="ARBA00022840"/>
    </source>
</evidence>
<feature type="binding site" evidence="13">
    <location>
        <position position="744"/>
    </location>
    <ligand>
        <name>ATP</name>
        <dbReference type="ChEBI" id="CHEBI:30616"/>
    </ligand>
</feature>
<feature type="binding site" evidence="13">
    <location>
        <position position="515"/>
    </location>
    <ligand>
        <name>ATP</name>
        <dbReference type="ChEBI" id="CHEBI:30616"/>
    </ligand>
</feature>
<dbReference type="Gene3D" id="3.40.50.1000">
    <property type="entry name" value="HAD superfamily/HAD-like"/>
    <property type="match status" value="3"/>
</dbReference>
<protein>
    <recommendedName>
        <fullName evidence="15">Phospholipid-transporting ATPase</fullName>
        <ecNumber evidence="15">7.6.2.1</ecNumber>
    </recommendedName>
</protein>
<feature type="binding site" evidence="14">
    <location>
        <position position="517"/>
    </location>
    <ligand>
        <name>Mg(2+)</name>
        <dbReference type="ChEBI" id="CHEBI:18420"/>
    </ligand>
</feature>
<feature type="binding site" evidence="14">
    <location>
        <position position="515"/>
    </location>
    <ligand>
        <name>Mg(2+)</name>
        <dbReference type="ChEBI" id="CHEBI:18420"/>
    </ligand>
</feature>
<gene>
    <name evidence="19" type="ORF">NSK_005022</name>
</gene>
<proteinExistence type="inferred from homology"/>
<feature type="binding site" evidence="13">
    <location>
        <position position="778"/>
    </location>
    <ligand>
        <name>ATP</name>
        <dbReference type="ChEBI" id="CHEBI:30616"/>
    </ligand>
</feature>
<evidence type="ECO:0000256" key="16">
    <source>
        <dbReference type="SAM" id="MobiDB-lite"/>
    </source>
</evidence>
<dbReference type="Pfam" id="PF16212">
    <property type="entry name" value="PhoLip_ATPase_C"/>
    <property type="match status" value="2"/>
</dbReference>
<dbReference type="Proteomes" id="UP000355283">
    <property type="component" value="Unassembled WGS sequence"/>
</dbReference>
<comment type="cofactor">
    <cofactor evidence="14">
        <name>Mg(2+)</name>
        <dbReference type="ChEBI" id="CHEBI:18420"/>
    </cofactor>
</comment>
<dbReference type="SUPFAM" id="SSF81665">
    <property type="entry name" value="Calcium ATPase, transmembrane domain M"/>
    <property type="match status" value="1"/>
</dbReference>
<keyword evidence="10 15" id="KW-0472">Membrane</keyword>
<dbReference type="OrthoDB" id="377733at2759"/>
<keyword evidence="9 15" id="KW-1133">Transmembrane helix</keyword>
<evidence type="ECO:0000256" key="2">
    <source>
        <dbReference type="ARBA" id="ARBA00008109"/>
    </source>
</evidence>
<feature type="binding site" evidence="14">
    <location>
        <position position="1097"/>
    </location>
    <ligand>
        <name>Mg(2+)</name>
        <dbReference type="ChEBI" id="CHEBI:18420"/>
    </ligand>
</feature>
<dbReference type="Gene3D" id="2.70.150.10">
    <property type="entry name" value="Calcium-transporting ATPase, cytoplasmic transduction domain A"/>
    <property type="match status" value="1"/>
</dbReference>
<evidence type="ECO:0000256" key="12">
    <source>
        <dbReference type="PIRSR" id="PIRSR606539-1"/>
    </source>
</evidence>
<keyword evidence="6 13" id="KW-0067">ATP-binding</keyword>
<feature type="transmembrane region" description="Helical" evidence="15">
    <location>
        <begin position="163"/>
        <end position="182"/>
    </location>
</feature>
<keyword evidence="4 14" id="KW-0479">Metal-binding</keyword>
<feature type="transmembrane region" description="Helical" evidence="15">
    <location>
        <begin position="449"/>
        <end position="469"/>
    </location>
</feature>
<dbReference type="Gene3D" id="3.40.1110.10">
    <property type="entry name" value="Calcium-transporting ATPase, cytoplasmic domain N"/>
    <property type="match status" value="2"/>
</dbReference>
<reference evidence="19 20" key="1">
    <citation type="submission" date="2019-01" db="EMBL/GenBank/DDBJ databases">
        <title>Nuclear Genome Assembly of the Microalgal Biofuel strain Nannochloropsis salina CCMP1776.</title>
        <authorList>
            <person name="Hovde B."/>
        </authorList>
    </citation>
    <scope>NUCLEOTIDE SEQUENCE [LARGE SCALE GENOMIC DNA]</scope>
    <source>
        <strain evidence="19 20">CCMP1776</strain>
    </source>
</reference>
<feature type="binding site" evidence="13">
    <location>
        <position position="677"/>
    </location>
    <ligand>
        <name>ATP</name>
        <dbReference type="ChEBI" id="CHEBI:30616"/>
    </ligand>
</feature>
<feature type="transmembrane region" description="Helical" evidence="15">
    <location>
        <begin position="139"/>
        <end position="157"/>
    </location>
</feature>
<keyword evidence="20" id="KW-1185">Reference proteome</keyword>
<feature type="binding site" evidence="13">
    <location>
        <position position="1068"/>
    </location>
    <ligand>
        <name>ATP</name>
        <dbReference type="ChEBI" id="CHEBI:30616"/>
    </ligand>
</feature>
<comment type="catalytic activity">
    <reaction evidence="11 15">
        <text>ATP + H2O + phospholipidSide 1 = ADP + phosphate + phospholipidSide 2.</text>
        <dbReference type="EC" id="7.6.2.1"/>
    </reaction>
</comment>
<feature type="binding site" evidence="13">
    <location>
        <position position="720"/>
    </location>
    <ligand>
        <name>ATP</name>
        <dbReference type="ChEBI" id="CHEBI:30616"/>
    </ligand>
</feature>
<dbReference type="SUPFAM" id="SSF81660">
    <property type="entry name" value="Metal cation-transporting ATPase, ATP-binding domain N"/>
    <property type="match status" value="1"/>
</dbReference>
<dbReference type="GO" id="GO:0140326">
    <property type="term" value="F:ATPase-coupled intramembrane lipid transporter activity"/>
    <property type="evidence" value="ECO:0007669"/>
    <property type="project" value="UniProtKB-EC"/>
</dbReference>
<feature type="binding site" evidence="13">
    <location>
        <position position="859"/>
    </location>
    <ligand>
        <name>ATP</name>
        <dbReference type="ChEBI" id="CHEBI:30616"/>
    </ligand>
</feature>
<evidence type="ECO:0000256" key="13">
    <source>
        <dbReference type="PIRSR" id="PIRSR606539-2"/>
    </source>
</evidence>
<dbReference type="NCBIfam" id="TIGR01652">
    <property type="entry name" value="ATPase-Plipid"/>
    <property type="match status" value="1"/>
</dbReference>
<dbReference type="PROSITE" id="PS00154">
    <property type="entry name" value="ATPASE_E1_E2"/>
    <property type="match status" value="1"/>
</dbReference>
<feature type="compositionally biased region" description="Low complexity" evidence="16">
    <location>
        <begin position="569"/>
        <end position="587"/>
    </location>
</feature>
<dbReference type="PANTHER" id="PTHR24092:SF218">
    <property type="entry name" value="PHOSPHOLIPID-TRANSPORTING ATPASE"/>
    <property type="match status" value="1"/>
</dbReference>
<feature type="transmembrane region" description="Helical" evidence="15">
    <location>
        <begin position="1325"/>
        <end position="1341"/>
    </location>
</feature>
<evidence type="ECO:0000313" key="19">
    <source>
        <dbReference type="EMBL" id="TFJ83927.1"/>
    </source>
</evidence>
<dbReference type="Pfam" id="PF13246">
    <property type="entry name" value="Cation_ATPase"/>
    <property type="match status" value="1"/>
</dbReference>
<dbReference type="GO" id="GO:0016887">
    <property type="term" value="F:ATP hydrolysis activity"/>
    <property type="evidence" value="ECO:0007669"/>
    <property type="project" value="InterPro"/>
</dbReference>
<dbReference type="InterPro" id="IPR023214">
    <property type="entry name" value="HAD_sf"/>
</dbReference>
<evidence type="ECO:0000313" key="20">
    <source>
        <dbReference type="Proteomes" id="UP000355283"/>
    </source>
</evidence>
<evidence type="ECO:0000256" key="8">
    <source>
        <dbReference type="ARBA" id="ARBA00022967"/>
    </source>
</evidence>
<dbReference type="GO" id="GO:0045332">
    <property type="term" value="P:phospholipid translocation"/>
    <property type="evidence" value="ECO:0007669"/>
    <property type="project" value="TreeGrafter"/>
</dbReference>
<evidence type="ECO:0000256" key="7">
    <source>
        <dbReference type="ARBA" id="ARBA00022842"/>
    </source>
</evidence>
<keyword evidence="3 15" id="KW-0812">Transmembrane</keyword>
<dbReference type="InterPro" id="IPR018303">
    <property type="entry name" value="ATPase_P-typ_P_site"/>
</dbReference>
<feature type="region of interest" description="Disordered" evidence="16">
    <location>
        <begin position="549"/>
        <end position="602"/>
    </location>
</feature>
<feature type="binding site" evidence="13">
    <location>
        <position position="1074"/>
    </location>
    <ligand>
        <name>ATP</name>
        <dbReference type="ChEBI" id="CHEBI:30616"/>
    </ligand>
</feature>
<keyword evidence="8 15" id="KW-1278">Translocase</keyword>
<name>A0A4D9D0J2_9STRA</name>
<feature type="domain" description="P-type ATPase C-terminal" evidence="18">
    <location>
        <begin position="1272"/>
        <end position="1425"/>
    </location>
</feature>
<keyword evidence="5 13" id="KW-0547">Nucleotide-binding</keyword>
<feature type="transmembrane region" description="Helical" evidence="15">
    <location>
        <begin position="1353"/>
        <end position="1376"/>
    </location>
</feature>
<evidence type="ECO:0000256" key="14">
    <source>
        <dbReference type="PIRSR" id="PIRSR606539-3"/>
    </source>
</evidence>
<feature type="active site" description="4-aspartylphosphate intermediate" evidence="12">
    <location>
        <position position="515"/>
    </location>
</feature>
<evidence type="ECO:0000256" key="10">
    <source>
        <dbReference type="ARBA" id="ARBA00023136"/>
    </source>
</evidence>
<evidence type="ECO:0000259" key="17">
    <source>
        <dbReference type="Pfam" id="PF16209"/>
    </source>
</evidence>
<evidence type="ECO:0000256" key="1">
    <source>
        <dbReference type="ARBA" id="ARBA00004141"/>
    </source>
</evidence>
<dbReference type="InterPro" id="IPR023299">
    <property type="entry name" value="ATPase_P-typ_cyto_dom_N"/>
</dbReference>
<dbReference type="SUPFAM" id="SSF81653">
    <property type="entry name" value="Calcium ATPase, transduction domain A"/>
    <property type="match status" value="1"/>
</dbReference>
<feature type="binding site" evidence="13">
    <location>
        <position position="858"/>
    </location>
    <ligand>
        <name>ATP</name>
        <dbReference type="ChEBI" id="CHEBI:30616"/>
    </ligand>
</feature>
<evidence type="ECO:0000256" key="9">
    <source>
        <dbReference type="ARBA" id="ARBA00022989"/>
    </source>
</evidence>
<feature type="binding site" evidence="14">
    <location>
        <position position="1101"/>
    </location>
    <ligand>
        <name>Mg(2+)</name>
        <dbReference type="ChEBI" id="CHEBI:18420"/>
    </ligand>
</feature>
<dbReference type="Pfam" id="PF16209">
    <property type="entry name" value="PhoLip_ATPase_N"/>
    <property type="match status" value="1"/>
</dbReference>
<comment type="similarity">
    <text evidence="2 15">Belongs to the cation transport ATPase (P-type) (TC 3.A.3) family. Type IV subfamily.</text>
</comment>
<feature type="binding site" evidence="13">
    <location>
        <position position="1100"/>
    </location>
    <ligand>
        <name>ATP</name>
        <dbReference type="ChEBI" id="CHEBI:30616"/>
    </ligand>
</feature>
<keyword evidence="7 14" id="KW-0460">Magnesium</keyword>
<feature type="transmembrane region" description="Helical" evidence="15">
    <location>
        <begin position="1154"/>
        <end position="1175"/>
    </location>
</feature>
<dbReference type="GO" id="GO:0005886">
    <property type="term" value="C:plasma membrane"/>
    <property type="evidence" value="ECO:0007669"/>
    <property type="project" value="TreeGrafter"/>
</dbReference>
<feature type="transmembrane region" description="Helical" evidence="15">
    <location>
        <begin position="388"/>
        <end position="410"/>
    </location>
</feature>
<evidence type="ECO:0000256" key="11">
    <source>
        <dbReference type="ARBA" id="ARBA00034036"/>
    </source>
</evidence>
<dbReference type="InterPro" id="IPR036412">
    <property type="entry name" value="HAD-like_sf"/>
</dbReference>
<feature type="transmembrane region" description="Helical" evidence="15">
    <location>
        <begin position="1396"/>
        <end position="1418"/>
    </location>
</feature>
<evidence type="ECO:0000256" key="5">
    <source>
        <dbReference type="ARBA" id="ARBA00022741"/>
    </source>
</evidence>
<dbReference type="GO" id="GO:0000287">
    <property type="term" value="F:magnesium ion binding"/>
    <property type="evidence" value="ECO:0007669"/>
    <property type="project" value="UniProtKB-UniRule"/>
</dbReference>
<feature type="domain" description="P-type ATPase N-terminal" evidence="17">
    <location>
        <begin position="108"/>
        <end position="159"/>
    </location>
</feature>
<feature type="transmembrane region" description="Helical" evidence="15">
    <location>
        <begin position="1187"/>
        <end position="1206"/>
    </location>
</feature>
<feature type="compositionally biased region" description="Basic and acidic residues" evidence="16">
    <location>
        <begin position="1218"/>
        <end position="1232"/>
    </location>
</feature>
<dbReference type="EC" id="7.6.2.1" evidence="15"/>
<feature type="region of interest" description="Disordered" evidence="16">
    <location>
        <begin position="642"/>
        <end position="674"/>
    </location>
</feature>
<comment type="subcellular location">
    <subcellularLocation>
        <location evidence="1 15">Membrane</location>
        <topology evidence="1 15">Multi-pass membrane protein</topology>
    </subcellularLocation>
</comment>
<dbReference type="InterPro" id="IPR032631">
    <property type="entry name" value="P-type_ATPase_N"/>
</dbReference>
<feature type="binding site" evidence="13">
    <location>
        <position position="516"/>
    </location>
    <ligand>
        <name>ATP</name>
        <dbReference type="ChEBI" id="CHEBI:30616"/>
    </ligand>
</feature>
<dbReference type="InterPro" id="IPR023298">
    <property type="entry name" value="ATPase_P-typ_TM_dom_sf"/>
</dbReference>
<feature type="transmembrane region" description="Helical" evidence="15">
    <location>
        <begin position="1287"/>
        <end position="1309"/>
    </location>
</feature>
<feature type="region of interest" description="Disordered" evidence="16">
    <location>
        <begin position="1218"/>
        <end position="1241"/>
    </location>
</feature>
<feature type="binding site" evidence="13">
    <location>
        <position position="1101"/>
    </location>
    <ligand>
        <name>ATP</name>
        <dbReference type="ChEBI" id="CHEBI:30616"/>
    </ligand>
</feature>
<dbReference type="InterPro" id="IPR032630">
    <property type="entry name" value="P_typ_ATPase_c"/>
</dbReference>
<evidence type="ECO:0000256" key="15">
    <source>
        <dbReference type="RuleBase" id="RU362033"/>
    </source>
</evidence>
<dbReference type="SUPFAM" id="SSF56784">
    <property type="entry name" value="HAD-like"/>
    <property type="match status" value="1"/>
</dbReference>
<sequence>MSQGDGGVAGPVTPSFKPPSQPSIMSSPHSNELAMVRGSPRQQWCLPSPVVALVRWFKPRSPDEYRPCPSTTSSETADEARIAPTRHFHVLTADYPEHMRETKSGKPKRVKYPDNSVSTAKYNLFTFIPRALFEQFRRLANIYFLVVTVLMLIGTYSDLYESPLTPYTTLIPLCVVLTITMGKEAFEDLKRHTADQKTNNRIARVVRLEHPGCRGVGGDENGEIEEVRWRDIGVGRVVQVRDREEIPADMVLLTSSDAGGNCYVETSNIDGETNLKIKEAARTAEDGGGPAIRTAGELQAWGAAMVCEAPNARIHTYTGTLTLPSKGPGGRRRVAVSQANLLLRGSRLRNTQWALGLAVYTGAQTKIVMNSRTAPSKLSAIEVTTNRLLYLILGLQVLLVTVTLAAYLVWTDGRQSQLHYLCMNYLDAPSSFLRMNCQPSDTDASDLGMWVTFLLLYNNFVPISLYVTVEMVNYIQAFYIDQDLSMYDSSSDTPALARTSNMNGDLGSVRYVFSDKTGTLTRNIMEFRRCSVGGEIFGNMENTSKKIEEQCSGNQNGQSIRAEEERASEGSCKSGSKSPSSKATSHANLHTEVSNRQVGRGQPLKELADQAIQKTKDSTGNAAQYFAECLAVCHTVVVDAASPPPSHGDRQDMQAAEAGVPNKKGTGGRYQAESPDEEALVEAAAVELGWRFDGRSSTEALVEAPLGRRLTYQVLATLPFTSTRKRMSVIVRRPGEGKVVLLMKGADSVVFERASNFLGAAREVLDAHLSEFASEGLRTLVLARRELEEEELKAWLVEYEKAATAVERRDELMAQVAEGVERELTVIGATAIEDKLQEGVPETIAHLLEAGIKVWVLTGDKVETAINIAYSCRLLHSEMVLIKVVDHKGEGSEKTLRTEAESTAALRQQLRKLVAHFECLIEDDTLVEGLTGSSRGGHGNVGVKPLWRMWQKRRVERSRRRQRPSFYTKLFKSGVGVEEAGTGVHDMLLEPLVEDGEEDGGEEYHVGGWEENFVRHSVTSSNPLQDVQTDHLALIVDGPSLGRIFGDWEMERLLLRVARLCKSVVACRVSPAQKRMLIRLVKKGVKHPKPITLAIGDGANDVAMIQEAQVGVGISGREGRQAVNSADFAISQFRFIEPLLLKHGRWSYRRTSKVILYSFYKNIVLTFVLFAYTWLTGFSGQSLFEDYVYTSYNFMLAMPPICFGLFDRDISVETIKGEARKDAGSGPDKSDDNISEEPSLNDENLHTTVGFATSQKSFPTTSSRTGFGFRWVYMSGRENLDLNMGQMALWLVQAILDSVLIFGFCFGAMNTPHQVLSASGGVDDLYMLGLITFTGMLLGMLGKAATNTYTWTWVNFFFFFGSVLLFCLFLAVYGALPVTAGAFYGVPRQTANHPSFWLIGVVLVPTICVIVDYIFIYLRLSFFPSPVDIAVEYDRGYFRTSRYKSQNGEHINAILSPPEEEEGGDVTGTDKVSFVNSDVSHSKSHLEKRWQGGWYPGKLLVSLPLLRRLNARVSQKEKDEMGLSQAEGGLMPSSYDYTSSSFDLGPGAGSVTCPNGKIGILIQSQSHG</sequence>
<dbReference type="EMBL" id="SDOX01000021">
    <property type="protein sequence ID" value="TFJ83927.1"/>
    <property type="molecule type" value="Genomic_DNA"/>
</dbReference>